<dbReference type="Proteomes" id="UP000276133">
    <property type="component" value="Unassembled WGS sequence"/>
</dbReference>
<dbReference type="OrthoDB" id="201213at2759"/>
<evidence type="ECO:0000256" key="3">
    <source>
        <dbReference type="ARBA" id="ARBA00048707"/>
    </source>
</evidence>
<dbReference type="InterPro" id="IPR002833">
    <property type="entry name" value="PTH2"/>
</dbReference>
<dbReference type="EMBL" id="REGN01000526">
    <property type="protein sequence ID" value="RNA41264.1"/>
    <property type="molecule type" value="Genomic_DNA"/>
</dbReference>
<dbReference type="PANTHER" id="PTHR46194">
    <property type="entry name" value="PEPTIDYL-TRNA HYDROLASE PTRHD1-RELATED"/>
    <property type="match status" value="1"/>
</dbReference>
<dbReference type="SUPFAM" id="SSF102462">
    <property type="entry name" value="Peptidyl-tRNA hydrolase II"/>
    <property type="match status" value="1"/>
</dbReference>
<keyword evidence="2 4" id="KW-0378">Hydrolase</keyword>
<comment type="catalytic activity">
    <reaction evidence="3">
        <text>an N-acyl-L-alpha-aminoacyl-tRNA + H2O = an N-acyl-L-amino acid + a tRNA + H(+)</text>
        <dbReference type="Rhea" id="RHEA:54448"/>
        <dbReference type="Rhea" id="RHEA-COMP:10123"/>
        <dbReference type="Rhea" id="RHEA-COMP:13883"/>
        <dbReference type="ChEBI" id="CHEBI:15377"/>
        <dbReference type="ChEBI" id="CHEBI:15378"/>
        <dbReference type="ChEBI" id="CHEBI:59874"/>
        <dbReference type="ChEBI" id="CHEBI:78442"/>
        <dbReference type="ChEBI" id="CHEBI:138191"/>
        <dbReference type="EC" id="3.1.1.29"/>
    </reaction>
</comment>
<evidence type="ECO:0000313" key="5">
    <source>
        <dbReference type="Proteomes" id="UP000276133"/>
    </source>
</evidence>
<dbReference type="InterPro" id="IPR042237">
    <property type="entry name" value="PTRHD1"/>
</dbReference>
<organism evidence="4 5">
    <name type="scientific">Brachionus plicatilis</name>
    <name type="common">Marine rotifer</name>
    <name type="synonym">Brachionus muelleri</name>
    <dbReference type="NCBI Taxonomy" id="10195"/>
    <lineage>
        <taxon>Eukaryota</taxon>
        <taxon>Metazoa</taxon>
        <taxon>Spiralia</taxon>
        <taxon>Gnathifera</taxon>
        <taxon>Rotifera</taxon>
        <taxon>Eurotatoria</taxon>
        <taxon>Monogononta</taxon>
        <taxon>Pseudotrocha</taxon>
        <taxon>Ploima</taxon>
        <taxon>Brachionidae</taxon>
        <taxon>Brachionus</taxon>
    </lineage>
</organism>
<dbReference type="Pfam" id="PF01981">
    <property type="entry name" value="PTH2"/>
    <property type="match status" value="1"/>
</dbReference>
<gene>
    <name evidence="4" type="ORF">BpHYR1_001689</name>
</gene>
<protein>
    <recommendedName>
        <fullName evidence="1">peptidyl-tRNA hydrolase</fullName>
        <ecNumber evidence="1">3.1.1.29</ecNumber>
    </recommendedName>
</protein>
<dbReference type="Gene3D" id="3.40.1490.10">
    <property type="entry name" value="Bit1"/>
    <property type="match status" value="1"/>
</dbReference>
<dbReference type="GO" id="GO:0004045">
    <property type="term" value="F:peptidyl-tRNA hydrolase activity"/>
    <property type="evidence" value="ECO:0007669"/>
    <property type="project" value="UniProtKB-EC"/>
</dbReference>
<proteinExistence type="predicted"/>
<name>A0A3M7SZR5_BRAPC</name>
<keyword evidence="5" id="KW-1185">Reference proteome</keyword>
<dbReference type="PANTHER" id="PTHR46194:SF1">
    <property type="entry name" value="PEPTIDYL-TRNA HYDROLASE PTRHD1-RELATED"/>
    <property type="match status" value="1"/>
</dbReference>
<dbReference type="InterPro" id="IPR023476">
    <property type="entry name" value="Pep_tRNA_hydro_II_dom_sf"/>
</dbReference>
<accession>A0A3M7SZR5</accession>
<evidence type="ECO:0000313" key="4">
    <source>
        <dbReference type="EMBL" id="RNA41264.1"/>
    </source>
</evidence>
<dbReference type="EC" id="3.1.1.29" evidence="1"/>
<comment type="caution">
    <text evidence="4">The sequence shown here is derived from an EMBL/GenBank/DDBJ whole genome shotgun (WGS) entry which is preliminary data.</text>
</comment>
<reference evidence="4 5" key="1">
    <citation type="journal article" date="2018" name="Sci. Rep.">
        <title>Genomic signatures of local adaptation to the degree of environmental predictability in rotifers.</title>
        <authorList>
            <person name="Franch-Gras L."/>
            <person name="Hahn C."/>
            <person name="Garcia-Roger E.M."/>
            <person name="Carmona M.J."/>
            <person name="Serra M."/>
            <person name="Gomez A."/>
        </authorList>
    </citation>
    <scope>NUCLEOTIDE SEQUENCE [LARGE SCALE GENOMIC DNA]</scope>
    <source>
        <strain evidence="4">HYR1</strain>
    </source>
</reference>
<sequence>MENLADPIVQYIAVRSDLKWPKGALIAQGSHASVAAIHLNYDDPDTKAYLQSVDSMHKIVVAIPSLTEIKELDETLLTNNIKFKLWTEQPENIPTCLATKPYSKKAVEHFFKSYKLFK</sequence>
<dbReference type="AlphaFoldDB" id="A0A3M7SZR5"/>
<evidence type="ECO:0000256" key="2">
    <source>
        <dbReference type="ARBA" id="ARBA00022801"/>
    </source>
</evidence>
<evidence type="ECO:0000256" key="1">
    <source>
        <dbReference type="ARBA" id="ARBA00013260"/>
    </source>
</evidence>